<dbReference type="Gene3D" id="3.20.20.520">
    <property type="entry name" value="Glycosyl hydrolase family 115"/>
    <property type="match status" value="1"/>
</dbReference>
<accession>A0A4Z0A344</accession>
<dbReference type="STRING" id="135208.A0A4Z0A344"/>
<feature type="domain" description="HNH nuclease" evidence="2">
    <location>
        <begin position="64"/>
        <end position="129"/>
    </location>
</feature>
<dbReference type="InterPro" id="IPR003615">
    <property type="entry name" value="HNH_nuc"/>
</dbReference>
<dbReference type="Pfam" id="PF13391">
    <property type="entry name" value="HNH_2"/>
    <property type="match status" value="1"/>
</dbReference>
<dbReference type="AlphaFoldDB" id="A0A4Z0A344"/>
<organism evidence="3 4">
    <name type="scientific">Hericium alpestre</name>
    <dbReference type="NCBI Taxonomy" id="135208"/>
    <lineage>
        <taxon>Eukaryota</taxon>
        <taxon>Fungi</taxon>
        <taxon>Dikarya</taxon>
        <taxon>Basidiomycota</taxon>
        <taxon>Agaricomycotina</taxon>
        <taxon>Agaricomycetes</taxon>
        <taxon>Russulales</taxon>
        <taxon>Hericiaceae</taxon>
        <taxon>Hericium</taxon>
    </lineage>
</organism>
<dbReference type="GO" id="GO:0016787">
    <property type="term" value="F:hydrolase activity"/>
    <property type="evidence" value="ECO:0007669"/>
    <property type="project" value="UniProtKB-KW"/>
</dbReference>
<evidence type="ECO:0000259" key="2">
    <source>
        <dbReference type="Pfam" id="PF13391"/>
    </source>
</evidence>
<keyword evidence="1" id="KW-0378">Hydrolase</keyword>
<dbReference type="Gene3D" id="3.30.379.10">
    <property type="entry name" value="Chitobiase/beta-hexosaminidase domain 2-like"/>
    <property type="match status" value="1"/>
</dbReference>
<protein>
    <recommendedName>
        <fullName evidence="2">HNH nuclease domain-containing protein</fullName>
    </recommendedName>
</protein>
<dbReference type="Proteomes" id="UP000298061">
    <property type="component" value="Unassembled WGS sequence"/>
</dbReference>
<gene>
    <name evidence="3" type="ORF">EWM64_g3276</name>
</gene>
<dbReference type="OrthoDB" id="4849794at2759"/>
<dbReference type="InterPro" id="IPR042301">
    <property type="entry name" value="GH115_sf"/>
</dbReference>
<name>A0A4Z0A344_9AGAM</name>
<dbReference type="EMBL" id="SFCI01000295">
    <property type="protein sequence ID" value="TFY80737.1"/>
    <property type="molecule type" value="Genomic_DNA"/>
</dbReference>
<dbReference type="Pfam" id="PF15979">
    <property type="entry name" value="Glyco_hydro_115"/>
    <property type="match status" value="1"/>
</dbReference>
<evidence type="ECO:0000313" key="3">
    <source>
        <dbReference type="EMBL" id="TFY80737.1"/>
    </source>
</evidence>
<reference evidence="3 4" key="1">
    <citation type="submission" date="2019-02" db="EMBL/GenBank/DDBJ databases">
        <title>Genome sequencing of the rare red list fungi Hericium alpestre (H. flagellum).</title>
        <authorList>
            <person name="Buettner E."/>
            <person name="Kellner H."/>
        </authorList>
    </citation>
    <scope>NUCLEOTIDE SEQUENCE [LARGE SCALE GENOMIC DNA]</scope>
    <source>
        <strain evidence="3 4">DSM 108284</strain>
    </source>
</reference>
<sequence length="557" mass="62229">MKEETVDYGQTKNLLDHYLFIPVSTDTYLTFVDPNGIASSITQSSQICDQRFIQKVQDPDGHRCLFSQASKNVCEVTHIVPYSKGDLYIETLMRRRMQAAAAAGLTTASLITDIDDPRNALNINANIHNTLFRVPVPNRDSVAILVTPNFAMETTDIPPSPLGLPSSPPHEEKIYRMTLQYLRVQLAASNFVSDIHNVTGIKPRLSNVTSASSDLKTSAPPVIVGTLGKSSLIAQVLNHTRLDMSAIEGKWEVFVSQVVKKPLPGVDTADVIIGSDKRGTIFALYDHSEQFDVPVTKHSNLFVAPSGCSHGEPTVKYRGLFLNEEQPALTNWAMEKFTNGTGAPLTGSPFSHIFYTKLFDLLLRMKANYLWPAQWASAFNVDDPLNQFLADYYGIVMGTSHEEPMMQSIPVEWNLFGTGPWDYTTNNQTIDQFWIGGAERAKPFESLYTIGMRGNGDLLISAASAIQTLEDIVADQRGILQNVFNITDVTFSPQMWCLYQEVKGYYDEGLRVPDDVTLLWTDDNWGNLRRYPLPLERNRTGGAGVYYHHYIRVTPKT</sequence>
<dbReference type="InterPro" id="IPR029018">
    <property type="entry name" value="Hex-like_dom2"/>
</dbReference>
<dbReference type="PANTHER" id="PTHR37842">
    <property type="match status" value="1"/>
</dbReference>
<evidence type="ECO:0000256" key="1">
    <source>
        <dbReference type="ARBA" id="ARBA00022801"/>
    </source>
</evidence>
<dbReference type="InterPro" id="IPR031924">
    <property type="entry name" value="GH115"/>
</dbReference>
<dbReference type="PANTHER" id="PTHR37842:SF2">
    <property type="entry name" value="GYLCOSYL HYDROLASE 115 C-TERMINAL DOMAIN-CONTAINING PROTEIN"/>
    <property type="match status" value="1"/>
</dbReference>
<comment type="caution">
    <text evidence="3">The sequence shown here is derived from an EMBL/GenBank/DDBJ whole genome shotgun (WGS) entry which is preliminary data.</text>
</comment>
<evidence type="ECO:0000313" key="4">
    <source>
        <dbReference type="Proteomes" id="UP000298061"/>
    </source>
</evidence>
<keyword evidence="4" id="KW-1185">Reference proteome</keyword>
<proteinExistence type="predicted"/>